<dbReference type="Proteomes" id="UP000320239">
    <property type="component" value="Unassembled WGS sequence"/>
</dbReference>
<name>A0A561WQ42_ACTTI</name>
<keyword evidence="5" id="KW-0653">Protein transport</keyword>
<evidence type="ECO:0000256" key="4">
    <source>
        <dbReference type="ARBA" id="ARBA00022795"/>
    </source>
</evidence>
<keyword evidence="3" id="KW-0813">Transport</keyword>
<dbReference type="PANTHER" id="PTHR34982:SF1">
    <property type="entry name" value="FLAGELLAR ASSEMBLY PROTEIN FLIH"/>
    <property type="match status" value="1"/>
</dbReference>
<dbReference type="GO" id="GO:0005829">
    <property type="term" value="C:cytosol"/>
    <property type="evidence" value="ECO:0007669"/>
    <property type="project" value="TreeGrafter"/>
</dbReference>
<sequence>MSSSPDRPVIRGAVADNATAARFATDLRRPDPNDPKLLEEAKQQARTTGYAEGWAQGKRDAAMAAEAGAARALAAEEQHEQRRTAALAHAVNALGRAVTELENQLMPTFTELQELVLASAFELAEAIVGRSLHDDPERGRDALRRAMTAAPEQGNVVVRLHPDDYRNLVGDTGGVFDYQGRQISLQADPTLQPGDAIAETGTATVDATVAAAVARAREALRI</sequence>
<keyword evidence="6" id="KW-1006">Bacterial flagellum protein export</keyword>
<evidence type="ECO:0000256" key="1">
    <source>
        <dbReference type="ARBA" id="ARBA00003041"/>
    </source>
</evidence>
<evidence type="ECO:0000256" key="3">
    <source>
        <dbReference type="ARBA" id="ARBA00022448"/>
    </source>
</evidence>
<keyword evidence="8" id="KW-0282">Flagellum</keyword>
<keyword evidence="8" id="KW-0969">Cilium</keyword>
<evidence type="ECO:0000256" key="5">
    <source>
        <dbReference type="ARBA" id="ARBA00022927"/>
    </source>
</evidence>
<evidence type="ECO:0000313" key="8">
    <source>
        <dbReference type="EMBL" id="TWG25978.1"/>
    </source>
</evidence>
<keyword evidence="4" id="KW-1005">Bacterial flagellum biogenesis</keyword>
<dbReference type="Pfam" id="PF02108">
    <property type="entry name" value="FliH"/>
    <property type="match status" value="1"/>
</dbReference>
<organism evidence="8 9">
    <name type="scientific">Actinoplanes teichomyceticus</name>
    <dbReference type="NCBI Taxonomy" id="1867"/>
    <lineage>
        <taxon>Bacteria</taxon>
        <taxon>Bacillati</taxon>
        <taxon>Actinomycetota</taxon>
        <taxon>Actinomycetes</taxon>
        <taxon>Micromonosporales</taxon>
        <taxon>Micromonosporaceae</taxon>
        <taxon>Actinoplanes</taxon>
    </lineage>
</organism>
<feature type="domain" description="Flagellar assembly protein FliH/Type III secretion system HrpE" evidence="7">
    <location>
        <begin position="90"/>
        <end position="211"/>
    </location>
</feature>
<comment type="function">
    <text evidence="1">Needed for flagellar regrowth and assembly.</text>
</comment>
<comment type="similarity">
    <text evidence="2">Belongs to the FliH family.</text>
</comment>
<keyword evidence="8" id="KW-0966">Cell projection</keyword>
<evidence type="ECO:0000313" key="9">
    <source>
        <dbReference type="Proteomes" id="UP000320239"/>
    </source>
</evidence>
<comment type="caution">
    <text evidence="8">The sequence shown here is derived from an EMBL/GenBank/DDBJ whole genome shotgun (WGS) entry which is preliminary data.</text>
</comment>
<dbReference type="GO" id="GO:0015031">
    <property type="term" value="P:protein transport"/>
    <property type="evidence" value="ECO:0007669"/>
    <property type="project" value="UniProtKB-KW"/>
</dbReference>
<dbReference type="OrthoDB" id="5185836at2"/>
<dbReference type="RefSeq" id="WP_122981412.1">
    <property type="nucleotide sequence ID" value="NZ_BOMX01000019.1"/>
</dbReference>
<reference evidence="8 9" key="1">
    <citation type="submission" date="2019-06" db="EMBL/GenBank/DDBJ databases">
        <title>Sequencing the genomes of 1000 actinobacteria strains.</title>
        <authorList>
            <person name="Klenk H.-P."/>
        </authorList>
    </citation>
    <scope>NUCLEOTIDE SEQUENCE [LARGE SCALE GENOMIC DNA]</scope>
    <source>
        <strain evidence="8 9">DSM 43866</strain>
    </source>
</reference>
<dbReference type="PANTHER" id="PTHR34982">
    <property type="entry name" value="YOP PROTEINS TRANSLOCATION PROTEIN L"/>
    <property type="match status" value="1"/>
</dbReference>
<accession>A0A561WQ42</accession>
<dbReference type="GO" id="GO:0044781">
    <property type="term" value="P:bacterial-type flagellum organization"/>
    <property type="evidence" value="ECO:0007669"/>
    <property type="project" value="UniProtKB-KW"/>
</dbReference>
<keyword evidence="9" id="KW-1185">Reference proteome</keyword>
<evidence type="ECO:0000259" key="7">
    <source>
        <dbReference type="Pfam" id="PF02108"/>
    </source>
</evidence>
<dbReference type="EMBL" id="VIWY01000001">
    <property type="protein sequence ID" value="TWG25978.1"/>
    <property type="molecule type" value="Genomic_DNA"/>
</dbReference>
<evidence type="ECO:0000256" key="2">
    <source>
        <dbReference type="ARBA" id="ARBA00006602"/>
    </source>
</evidence>
<dbReference type="InterPro" id="IPR051472">
    <property type="entry name" value="T3SS_Stator/FliH"/>
</dbReference>
<evidence type="ECO:0000256" key="6">
    <source>
        <dbReference type="ARBA" id="ARBA00023225"/>
    </source>
</evidence>
<protein>
    <submittedName>
        <fullName evidence="8">Flagellar assembly protein FliH</fullName>
    </submittedName>
</protein>
<dbReference type="AlphaFoldDB" id="A0A561WQ42"/>
<dbReference type="InterPro" id="IPR018035">
    <property type="entry name" value="Flagellar_FliH/T3SS_HrpE"/>
</dbReference>
<gene>
    <name evidence="8" type="ORF">FHX34_101952</name>
</gene>
<proteinExistence type="inferred from homology"/>